<feature type="region of interest" description="Disordered" evidence="1">
    <location>
        <begin position="257"/>
        <end position="285"/>
    </location>
</feature>
<feature type="compositionally biased region" description="Acidic residues" evidence="1">
    <location>
        <begin position="785"/>
        <end position="794"/>
    </location>
</feature>
<reference evidence="2 3" key="1">
    <citation type="submission" date="2024-03" db="EMBL/GenBank/DDBJ databases">
        <title>A high-quality draft genome sequence of Diaporthe vaccinii, a causative agent of upright dieback and viscid rot disease in cranberry plants.</title>
        <authorList>
            <person name="Sarrasin M."/>
            <person name="Lang B.F."/>
            <person name="Burger G."/>
        </authorList>
    </citation>
    <scope>NUCLEOTIDE SEQUENCE [LARGE SCALE GENOMIC DNA]</scope>
    <source>
        <strain evidence="2 3">IS7</strain>
    </source>
</reference>
<evidence type="ECO:0000313" key="2">
    <source>
        <dbReference type="EMBL" id="KAL2279907.1"/>
    </source>
</evidence>
<comment type="caution">
    <text evidence="2">The sequence shown here is derived from an EMBL/GenBank/DDBJ whole genome shotgun (WGS) entry which is preliminary data.</text>
</comment>
<dbReference type="Proteomes" id="UP001600888">
    <property type="component" value="Unassembled WGS sequence"/>
</dbReference>
<evidence type="ECO:0000313" key="3">
    <source>
        <dbReference type="Proteomes" id="UP001600888"/>
    </source>
</evidence>
<dbReference type="EMBL" id="JBAWTH010000071">
    <property type="protein sequence ID" value="KAL2279907.1"/>
    <property type="molecule type" value="Genomic_DNA"/>
</dbReference>
<feature type="compositionally biased region" description="Low complexity" evidence="1">
    <location>
        <begin position="328"/>
        <end position="340"/>
    </location>
</feature>
<feature type="region of interest" description="Disordered" evidence="1">
    <location>
        <begin position="691"/>
        <end position="726"/>
    </location>
</feature>
<proteinExistence type="predicted"/>
<feature type="compositionally biased region" description="Basic and acidic residues" evidence="1">
    <location>
        <begin position="749"/>
        <end position="761"/>
    </location>
</feature>
<feature type="compositionally biased region" description="Basic and acidic residues" evidence="1">
    <location>
        <begin position="659"/>
        <end position="679"/>
    </location>
</feature>
<feature type="region of interest" description="Disordered" evidence="1">
    <location>
        <begin position="368"/>
        <end position="527"/>
    </location>
</feature>
<organism evidence="2 3">
    <name type="scientific">Diaporthe vaccinii</name>
    <dbReference type="NCBI Taxonomy" id="105482"/>
    <lineage>
        <taxon>Eukaryota</taxon>
        <taxon>Fungi</taxon>
        <taxon>Dikarya</taxon>
        <taxon>Ascomycota</taxon>
        <taxon>Pezizomycotina</taxon>
        <taxon>Sordariomycetes</taxon>
        <taxon>Sordariomycetidae</taxon>
        <taxon>Diaporthales</taxon>
        <taxon>Diaporthaceae</taxon>
        <taxon>Diaporthe</taxon>
        <taxon>Diaporthe eres species complex</taxon>
    </lineage>
</organism>
<sequence>MHPQTAQSHAMATEDNMPQKSPFAKLFDADAQDDKILQKIRDRIYYFAWSRDRRDEAKLDWVLSENGVSRNVHLKWIAEASSRSNRNHIDGCWLHLVNRQISADFIRFIYTVNDLDILVDLKAHRTEPNEAKLDTVVNLLQNANFQRYTRSARVRIHFPDKYPFQNLPVINQHALDNIAMALDGFQQLTRLSVRVVPMQGPEVYELRLATFPFYPMSMTNWSIRMLNSMTYNWDVVGGEQLHHLNLAWDSFQETGSLTATVNPPDGAERPTSHIDQVPGDNATVGLPKKLVVTQKKNGSQKRKGRKLKALSVVTVPSASKTALEVPSDDPSLRSSSNSLDLSKDHRSILASGHGSGPGAELSHTRLPITAMPSPSVGEPPDPVPPAHSSFGTAQQSSPSASSAKLEATPGVKQNSASEISDEVVETDSTAAQNRRHANPIDTAPEERVDLETLQETPPSSSAPSSVTLGRDQSEDEAEIQNAIDETPQVETTMRGAGVDSEKPLQKKRRNRKKGKKTKSTDTAAIPSNDEIGKQLPVELEDNGSTIFISTVDPQRIFPISKGLDGILFNGQRDFHLAEIVELELWTVDEQFLLYKRENGRRGIIQRNSDLDRVLRQKERMAAREMQRQEEKLIAQGKRKTKKVKEVMIRRKGNSNGLRRSVEDTKQLDGGREGSDLRKRFNEITGERLEKEINASQASSSEDFDSSNEDASSPEGQWSSPEQARYPQRESLIHQEHLDTNFVSAHQKHHQDCQMDEQHLVEELEDSGDCASVISQYGDEGPQSISDDEGPNPAA</sequence>
<feature type="compositionally biased region" description="Basic residues" evidence="1">
    <location>
        <begin position="505"/>
        <end position="517"/>
    </location>
</feature>
<feature type="region of interest" description="Disordered" evidence="1">
    <location>
        <begin position="743"/>
        <end position="794"/>
    </location>
</feature>
<protein>
    <submittedName>
        <fullName evidence="2">Uncharacterized protein</fullName>
    </submittedName>
</protein>
<gene>
    <name evidence="2" type="ORF">FJTKL_13058</name>
</gene>
<evidence type="ECO:0000256" key="1">
    <source>
        <dbReference type="SAM" id="MobiDB-lite"/>
    </source>
</evidence>
<accession>A0ABR4EBT9</accession>
<keyword evidence="3" id="KW-1185">Reference proteome</keyword>
<feature type="region of interest" description="Disordered" evidence="1">
    <location>
        <begin position="631"/>
        <end position="679"/>
    </location>
</feature>
<feature type="compositionally biased region" description="Low complexity" evidence="1">
    <location>
        <begin position="393"/>
        <end position="403"/>
    </location>
</feature>
<feature type="region of interest" description="Disordered" evidence="1">
    <location>
        <begin position="319"/>
        <end position="340"/>
    </location>
</feature>
<name>A0ABR4EBT9_9PEZI</name>